<dbReference type="InterPro" id="IPR037883">
    <property type="entry name" value="Knr4/Smi1-like_sf"/>
</dbReference>
<evidence type="ECO:0000313" key="3">
    <source>
        <dbReference type="EMBL" id="CAG5188602.1"/>
    </source>
</evidence>
<comment type="caution">
    <text evidence="3">The sequence shown here is derived from an EMBL/GenBank/DDBJ whole genome shotgun (WGS) entry which is preliminary data.</text>
</comment>
<dbReference type="SUPFAM" id="SSF160631">
    <property type="entry name" value="SMI1/KNR4-like"/>
    <property type="match status" value="1"/>
</dbReference>
<accession>A0A8J2N822</accession>
<feature type="compositionally biased region" description="Basic and acidic residues" evidence="1">
    <location>
        <begin position="118"/>
        <end position="132"/>
    </location>
</feature>
<dbReference type="Pfam" id="PF09346">
    <property type="entry name" value="SMI1_KNR4"/>
    <property type="match status" value="1"/>
</dbReference>
<name>A0A8J2N822_9PLEO</name>
<reference evidence="3" key="1">
    <citation type="submission" date="2021-05" db="EMBL/GenBank/DDBJ databases">
        <authorList>
            <person name="Stam R."/>
        </authorList>
    </citation>
    <scope>NUCLEOTIDE SEQUENCE</scope>
    <source>
        <strain evidence="3">CS162</strain>
    </source>
</reference>
<feature type="domain" description="Knr4/Smi1-like" evidence="2">
    <location>
        <begin position="308"/>
        <end position="497"/>
    </location>
</feature>
<gene>
    <name evidence="3" type="ORF">ALTATR162_LOCUS11992</name>
</gene>
<dbReference type="Gene3D" id="3.40.1580.10">
    <property type="entry name" value="SMI1/KNR4-like"/>
    <property type="match status" value="1"/>
</dbReference>
<sequence length="565" mass="62957">MASPSVPSIKSHISCCDNSSLYVYTSRVIPELALLGCTDIAGRLLSRLNDYDFYHDSFPCRKLIDLWYLWDLRAKDDGVPWPEGEEEKVRRAVRERRAKERSSDAGTEENGSTVTLDDIQRELKLRTTESDRPPTTTRMLIDARDIIQGFETAGSTPEISKMRSGLVEALELVVSAEAHHKKHSAGGVRNSRGAPTSEELLRWLAHSLGEMYHENLTIFGSRQAWKLYKSGALRQQLNVDEAALTSFANDFEIALTERLTNGRSRPSAKMSVPELLEVAEHVTQAVKTNPNVQEFYAHVTDTSLFSSPATEAQIAEAEAQLGITLPSDYTTFLRISNGTIGHIWDHSFCGYQPLLHPVDKLRWLDLVEEDYFTGLSLDMPARWDKWSFAPPPTAIGYGGDSLEHFIIGRALEVGTEDIDNVWLLPPSTVTPIKEAVKKILEDEDLDELDKNSVRTAVRDFVGSEEDWEKVEWACVTWASGGTAAMFVYPGFKAYLESVVGSGGLTVHIKDEGEDEGRKMLTSGRWLGSLFGNVGGGEEQEEVPKWLRDAVEAAKLPRRSNLANPV</sequence>
<protein>
    <recommendedName>
        <fullName evidence="2">Knr4/Smi1-like domain-containing protein</fullName>
    </recommendedName>
</protein>
<keyword evidence="4" id="KW-1185">Reference proteome</keyword>
<organism evidence="3 4">
    <name type="scientific">Alternaria atra</name>
    <dbReference type="NCBI Taxonomy" id="119953"/>
    <lineage>
        <taxon>Eukaryota</taxon>
        <taxon>Fungi</taxon>
        <taxon>Dikarya</taxon>
        <taxon>Ascomycota</taxon>
        <taxon>Pezizomycotina</taxon>
        <taxon>Dothideomycetes</taxon>
        <taxon>Pleosporomycetidae</taxon>
        <taxon>Pleosporales</taxon>
        <taxon>Pleosporineae</taxon>
        <taxon>Pleosporaceae</taxon>
        <taxon>Alternaria</taxon>
        <taxon>Alternaria sect. Ulocladioides</taxon>
    </lineage>
</organism>
<evidence type="ECO:0000313" key="4">
    <source>
        <dbReference type="Proteomes" id="UP000676310"/>
    </source>
</evidence>
<dbReference type="InterPro" id="IPR018958">
    <property type="entry name" value="Knr4/Smi1-like_dom"/>
</dbReference>
<dbReference type="Proteomes" id="UP000676310">
    <property type="component" value="Unassembled WGS sequence"/>
</dbReference>
<evidence type="ECO:0000259" key="2">
    <source>
        <dbReference type="SMART" id="SM00860"/>
    </source>
</evidence>
<dbReference type="GeneID" id="67012325"/>
<evidence type="ECO:0000256" key="1">
    <source>
        <dbReference type="SAM" id="MobiDB-lite"/>
    </source>
</evidence>
<dbReference type="RefSeq" id="XP_043175571.1">
    <property type="nucleotide sequence ID" value="XM_043319636.1"/>
</dbReference>
<feature type="compositionally biased region" description="Basic and acidic residues" evidence="1">
    <location>
        <begin position="87"/>
        <end position="103"/>
    </location>
</feature>
<dbReference type="OrthoDB" id="2788868at2759"/>
<dbReference type="EMBL" id="CAJRGZ010000032">
    <property type="protein sequence ID" value="CAG5188602.1"/>
    <property type="molecule type" value="Genomic_DNA"/>
</dbReference>
<dbReference type="SMART" id="SM00860">
    <property type="entry name" value="SMI1_KNR4"/>
    <property type="match status" value="1"/>
</dbReference>
<dbReference type="AlphaFoldDB" id="A0A8J2N822"/>
<feature type="region of interest" description="Disordered" evidence="1">
    <location>
        <begin position="81"/>
        <end position="135"/>
    </location>
</feature>
<proteinExistence type="predicted"/>